<dbReference type="AlphaFoldDB" id="A0A6J6I2Q8"/>
<reference evidence="4" key="1">
    <citation type="submission" date="2020-05" db="EMBL/GenBank/DDBJ databases">
        <authorList>
            <person name="Chiriac C."/>
            <person name="Salcher M."/>
            <person name="Ghai R."/>
            <person name="Kavagutti S V."/>
        </authorList>
    </citation>
    <scope>NUCLEOTIDE SEQUENCE</scope>
</reference>
<protein>
    <submittedName>
        <fullName evidence="4">Unannotated protein</fullName>
    </submittedName>
</protein>
<keyword evidence="2" id="KW-0812">Transmembrane</keyword>
<accession>A0A6J6I2Q8</accession>
<dbReference type="EMBL" id="CAEZVG010000005">
    <property type="protein sequence ID" value="CAB4618095.1"/>
    <property type="molecule type" value="Genomic_DNA"/>
</dbReference>
<evidence type="ECO:0000313" key="3">
    <source>
        <dbReference type="EMBL" id="CAB4536486.1"/>
    </source>
</evidence>
<evidence type="ECO:0000256" key="1">
    <source>
        <dbReference type="SAM" id="MobiDB-lite"/>
    </source>
</evidence>
<keyword evidence="2" id="KW-1133">Transmembrane helix</keyword>
<name>A0A6J6I2Q8_9ZZZZ</name>
<proteinExistence type="predicted"/>
<dbReference type="Pfam" id="PF04977">
    <property type="entry name" value="DivIC"/>
    <property type="match status" value="1"/>
</dbReference>
<dbReference type="EMBL" id="CAEZSP010000004">
    <property type="protein sequence ID" value="CAB4536486.1"/>
    <property type="molecule type" value="Genomic_DNA"/>
</dbReference>
<dbReference type="InterPro" id="IPR007060">
    <property type="entry name" value="FtsL/DivIC"/>
</dbReference>
<sequence length="150" mass="16696">MARRSSGGAKGKGYRSRNLNFNRNQGSGRVFAITAVFFALALFLAPPIKNYFTQRAQISALESQLSSDYAALEAARQELMLWKDPEYIKSQARERLHFVMPGERQYIVTGEEEGVDSSASTAKVVDGLPEGQPWYIRMIASISEAGKDEQ</sequence>
<feature type="region of interest" description="Disordered" evidence="1">
    <location>
        <begin position="1"/>
        <end position="20"/>
    </location>
</feature>
<gene>
    <name evidence="3" type="ORF">UFOPK1440_00181</name>
    <name evidence="4" type="ORF">UFOPK1946_00222</name>
</gene>
<feature type="transmembrane region" description="Helical" evidence="2">
    <location>
        <begin position="26"/>
        <end position="45"/>
    </location>
</feature>
<organism evidence="4">
    <name type="scientific">freshwater metagenome</name>
    <dbReference type="NCBI Taxonomy" id="449393"/>
    <lineage>
        <taxon>unclassified sequences</taxon>
        <taxon>metagenomes</taxon>
        <taxon>ecological metagenomes</taxon>
    </lineage>
</organism>
<keyword evidence="2" id="KW-0472">Membrane</keyword>
<evidence type="ECO:0000256" key="2">
    <source>
        <dbReference type="SAM" id="Phobius"/>
    </source>
</evidence>
<evidence type="ECO:0000313" key="4">
    <source>
        <dbReference type="EMBL" id="CAB4618095.1"/>
    </source>
</evidence>